<comment type="caution">
    <text evidence="2">The sequence shown here is derived from an EMBL/GenBank/DDBJ whole genome shotgun (WGS) entry which is preliminary data.</text>
</comment>
<proteinExistence type="predicted"/>
<dbReference type="Proteomes" id="UP000076154">
    <property type="component" value="Unassembled WGS sequence"/>
</dbReference>
<evidence type="ECO:0000313" key="2">
    <source>
        <dbReference type="EMBL" id="RDB25866.1"/>
    </source>
</evidence>
<evidence type="ECO:0000256" key="1">
    <source>
        <dbReference type="SAM" id="MobiDB-lite"/>
    </source>
</evidence>
<feature type="region of interest" description="Disordered" evidence="1">
    <location>
        <begin position="144"/>
        <end position="199"/>
    </location>
</feature>
<dbReference type="OrthoDB" id="3355886at2759"/>
<sequence length="199" mass="21256">MSSSFRVASKTSRILSRAVRRPSAPRSLHTPFAVLGNSPIMSPPAPVTYEKQCDFSSEPLTGTRTYVVSEPDTTSKYYEVPSGAYPTSSPYINFTATEAPNTHGAQVSSTSSTLLAHEQTIRTVPHHWGGVGESSAVRHALAPGEMGERGGSHGGLDLMDAKGTVPPEISPTDRNPPPDGGDAEMFSMKGITDAWKQRK</sequence>
<name>A0A369K4R5_HYPMA</name>
<dbReference type="AlphaFoldDB" id="A0A369K4R5"/>
<protein>
    <submittedName>
        <fullName evidence="2">Uncharacterized protein</fullName>
    </submittedName>
</protein>
<evidence type="ECO:0000313" key="3">
    <source>
        <dbReference type="Proteomes" id="UP000076154"/>
    </source>
</evidence>
<gene>
    <name evidence="2" type="ORF">Hypma_006816</name>
</gene>
<organism evidence="2 3">
    <name type="scientific">Hypsizygus marmoreus</name>
    <name type="common">White beech mushroom</name>
    <name type="synonym">Agaricus marmoreus</name>
    <dbReference type="NCBI Taxonomy" id="39966"/>
    <lineage>
        <taxon>Eukaryota</taxon>
        <taxon>Fungi</taxon>
        <taxon>Dikarya</taxon>
        <taxon>Basidiomycota</taxon>
        <taxon>Agaricomycotina</taxon>
        <taxon>Agaricomycetes</taxon>
        <taxon>Agaricomycetidae</taxon>
        <taxon>Agaricales</taxon>
        <taxon>Tricholomatineae</taxon>
        <taxon>Lyophyllaceae</taxon>
        <taxon>Hypsizygus</taxon>
    </lineage>
</organism>
<keyword evidence="3" id="KW-1185">Reference proteome</keyword>
<dbReference type="InParanoid" id="A0A369K4R5"/>
<accession>A0A369K4R5</accession>
<dbReference type="EMBL" id="LUEZ02000040">
    <property type="protein sequence ID" value="RDB25866.1"/>
    <property type="molecule type" value="Genomic_DNA"/>
</dbReference>
<reference evidence="2" key="1">
    <citation type="submission" date="2018-04" db="EMBL/GenBank/DDBJ databases">
        <title>Whole genome sequencing of Hypsizygus marmoreus.</title>
        <authorList>
            <person name="Choi I.-G."/>
            <person name="Min B."/>
            <person name="Kim J.-G."/>
            <person name="Kim S."/>
            <person name="Oh Y.-L."/>
            <person name="Kong W.-S."/>
            <person name="Park H."/>
            <person name="Jeong J."/>
            <person name="Song E.-S."/>
        </authorList>
    </citation>
    <scope>NUCLEOTIDE SEQUENCE [LARGE SCALE GENOMIC DNA]</scope>
    <source>
        <strain evidence="2">51987-8</strain>
    </source>
</reference>